<evidence type="ECO:0000256" key="2">
    <source>
        <dbReference type="ARBA" id="ARBA00008290"/>
    </source>
</evidence>
<dbReference type="PRINTS" id="PR00932">
    <property type="entry name" value="AMINO1PTASE"/>
</dbReference>
<dbReference type="PANTHER" id="PTHR28570">
    <property type="entry name" value="ASPARTYL AMINOPEPTIDASE"/>
    <property type="match status" value="1"/>
</dbReference>
<keyword evidence="4 9" id="KW-0645">Protease</keyword>
<comment type="cofactor">
    <cofactor evidence="1 10">
        <name>Zn(2+)</name>
        <dbReference type="ChEBI" id="CHEBI:29105"/>
    </cofactor>
</comment>
<gene>
    <name evidence="11" type="ORF">GCM10008942_12480</name>
</gene>
<dbReference type="RefSeq" id="WP_166933460.1">
    <property type="nucleotide sequence ID" value="NZ_BAAADD010000003.1"/>
</dbReference>
<proteinExistence type="inferred from homology"/>
<evidence type="ECO:0000256" key="5">
    <source>
        <dbReference type="ARBA" id="ARBA00022723"/>
    </source>
</evidence>
<dbReference type="InterPro" id="IPR001948">
    <property type="entry name" value="Peptidase_M18"/>
</dbReference>
<evidence type="ECO:0000256" key="8">
    <source>
        <dbReference type="ARBA" id="ARBA00023049"/>
    </source>
</evidence>
<keyword evidence="5 9" id="KW-0479">Metal-binding</keyword>
<dbReference type="SUPFAM" id="SSF53187">
    <property type="entry name" value="Zn-dependent exopeptidases"/>
    <property type="match status" value="1"/>
</dbReference>
<keyword evidence="3 9" id="KW-0031">Aminopeptidase</keyword>
<evidence type="ECO:0000256" key="3">
    <source>
        <dbReference type="ARBA" id="ARBA00022438"/>
    </source>
</evidence>
<accession>A0ABN1EFK8</accession>
<evidence type="ECO:0000256" key="10">
    <source>
        <dbReference type="RuleBase" id="RU004387"/>
    </source>
</evidence>
<evidence type="ECO:0000313" key="12">
    <source>
        <dbReference type="Proteomes" id="UP001499951"/>
    </source>
</evidence>
<keyword evidence="8 9" id="KW-0482">Metalloprotease</keyword>
<dbReference type="Pfam" id="PF02127">
    <property type="entry name" value="Peptidase_M18"/>
    <property type="match status" value="1"/>
</dbReference>
<organism evidence="11 12">
    <name type="scientific">Rhizomicrobium electricum</name>
    <dbReference type="NCBI Taxonomy" id="480070"/>
    <lineage>
        <taxon>Bacteria</taxon>
        <taxon>Pseudomonadati</taxon>
        <taxon>Pseudomonadota</taxon>
        <taxon>Alphaproteobacteria</taxon>
        <taxon>Micropepsales</taxon>
        <taxon>Micropepsaceae</taxon>
        <taxon>Rhizomicrobium</taxon>
    </lineage>
</organism>
<keyword evidence="7 9" id="KW-0862">Zinc</keyword>
<dbReference type="InterPro" id="IPR023358">
    <property type="entry name" value="Peptidase_M18_dom2"/>
</dbReference>
<sequence>MPHYAESFLSYIDRSPSPYHAIAEAVSLLTAAGFVSLEESERWALKPGGAYFVVRGGKSIVAWRQGSAPAAEAGFRFVAAHSDSPVLKLRPRPDLDAKGLRLLTAEVYGGPLLSPWFDRELKLAGAVWCGGGTVKRHLVDLPKLPVRLVSLAIHLKSDKGSDSFTLDREKDLAVFVGQGAKPGFDLVREAIAEALGGDPGPILSIDLSLGDAAPAVRLGAEGELISAPRLDNLFSAFTALTALIESTPAEATLGAIVYDAEEIGSQTYTGARSNFVESVVDRIVGGGSEDVWRAKARSLIVSADMAHAEHPSFTSATDPVTVPALNGGLAVKTGVQGNYAIGPAAEAWFLKVCEEAKVPLQRFRYRCDHGRGSSIGPMATSGLGMAGIDVGAPMLAMHSVRELAGTADLEASIKAFAAMYASREPLPV</sequence>
<evidence type="ECO:0000256" key="7">
    <source>
        <dbReference type="ARBA" id="ARBA00022833"/>
    </source>
</evidence>
<evidence type="ECO:0000256" key="1">
    <source>
        <dbReference type="ARBA" id="ARBA00001947"/>
    </source>
</evidence>
<dbReference type="NCBIfam" id="NF002759">
    <property type="entry name" value="PRK02813.1"/>
    <property type="match status" value="1"/>
</dbReference>
<evidence type="ECO:0000313" key="11">
    <source>
        <dbReference type="EMBL" id="GAA0565646.1"/>
    </source>
</evidence>
<evidence type="ECO:0000256" key="9">
    <source>
        <dbReference type="RuleBase" id="RU004386"/>
    </source>
</evidence>
<evidence type="ECO:0000256" key="4">
    <source>
        <dbReference type="ARBA" id="ARBA00022670"/>
    </source>
</evidence>
<dbReference type="EC" id="3.4.11.-" evidence="10"/>
<keyword evidence="12" id="KW-1185">Reference proteome</keyword>
<dbReference type="GO" id="GO:0004177">
    <property type="term" value="F:aminopeptidase activity"/>
    <property type="evidence" value="ECO:0007669"/>
    <property type="project" value="UniProtKB-KW"/>
</dbReference>
<comment type="caution">
    <text evidence="11">The sequence shown here is derived from an EMBL/GenBank/DDBJ whole genome shotgun (WGS) entry which is preliminary data.</text>
</comment>
<dbReference type="SUPFAM" id="SSF101821">
    <property type="entry name" value="Aminopeptidase/glucanase lid domain"/>
    <property type="match status" value="1"/>
</dbReference>
<dbReference type="Proteomes" id="UP001499951">
    <property type="component" value="Unassembled WGS sequence"/>
</dbReference>
<dbReference type="EMBL" id="BAAADD010000003">
    <property type="protein sequence ID" value="GAA0565646.1"/>
    <property type="molecule type" value="Genomic_DNA"/>
</dbReference>
<dbReference type="PANTHER" id="PTHR28570:SF3">
    <property type="entry name" value="ASPARTYL AMINOPEPTIDASE"/>
    <property type="match status" value="1"/>
</dbReference>
<keyword evidence="6 9" id="KW-0378">Hydrolase</keyword>
<comment type="similarity">
    <text evidence="2 9">Belongs to the peptidase M18 family.</text>
</comment>
<protein>
    <recommendedName>
        <fullName evidence="10">M18 family aminopeptidase</fullName>
        <ecNumber evidence="10">3.4.11.-</ecNumber>
    </recommendedName>
</protein>
<dbReference type="Gene3D" id="3.40.630.10">
    <property type="entry name" value="Zn peptidases"/>
    <property type="match status" value="1"/>
</dbReference>
<reference evidence="11 12" key="1">
    <citation type="journal article" date="2019" name="Int. J. Syst. Evol. Microbiol.">
        <title>The Global Catalogue of Microorganisms (GCM) 10K type strain sequencing project: providing services to taxonomists for standard genome sequencing and annotation.</title>
        <authorList>
            <consortium name="The Broad Institute Genomics Platform"/>
            <consortium name="The Broad Institute Genome Sequencing Center for Infectious Disease"/>
            <person name="Wu L."/>
            <person name="Ma J."/>
        </authorList>
    </citation>
    <scope>NUCLEOTIDE SEQUENCE [LARGE SCALE GENOMIC DNA]</scope>
    <source>
        <strain evidence="11 12">JCM 15089</strain>
    </source>
</reference>
<dbReference type="Gene3D" id="2.30.250.10">
    <property type="entry name" value="Aminopeptidase i, Domain 2"/>
    <property type="match status" value="1"/>
</dbReference>
<name>A0ABN1EFK8_9PROT</name>
<evidence type="ECO:0000256" key="6">
    <source>
        <dbReference type="ARBA" id="ARBA00022801"/>
    </source>
</evidence>